<dbReference type="SUPFAM" id="SSF48452">
    <property type="entry name" value="TPR-like"/>
    <property type="match status" value="1"/>
</dbReference>
<evidence type="ECO:0000259" key="7">
    <source>
        <dbReference type="Pfam" id="PF07980"/>
    </source>
</evidence>
<keyword evidence="10" id="KW-1185">Reference proteome</keyword>
<dbReference type="InterPro" id="IPR011990">
    <property type="entry name" value="TPR-like_helical_dom_sf"/>
</dbReference>
<dbReference type="RefSeq" id="WP_091431646.1">
    <property type="nucleotide sequence ID" value="NZ_FNMV01000006.1"/>
</dbReference>
<protein>
    <submittedName>
        <fullName evidence="9">SusD family protein</fullName>
    </submittedName>
</protein>
<comment type="similarity">
    <text evidence="2">Belongs to the SusD family.</text>
</comment>
<evidence type="ECO:0000256" key="3">
    <source>
        <dbReference type="ARBA" id="ARBA00022729"/>
    </source>
</evidence>
<accession>A0A1H2YIC5</accession>
<name>A0A1H2YIC5_9FLAO</name>
<dbReference type="CDD" id="cd08977">
    <property type="entry name" value="SusD"/>
    <property type="match status" value="1"/>
</dbReference>
<evidence type="ECO:0000313" key="10">
    <source>
        <dbReference type="Proteomes" id="UP000198569"/>
    </source>
</evidence>
<dbReference type="AlphaFoldDB" id="A0A1H2YIC5"/>
<dbReference type="Gene3D" id="1.25.40.390">
    <property type="match status" value="1"/>
</dbReference>
<evidence type="ECO:0000256" key="1">
    <source>
        <dbReference type="ARBA" id="ARBA00004442"/>
    </source>
</evidence>
<evidence type="ECO:0000313" key="9">
    <source>
        <dbReference type="EMBL" id="SDX04973.1"/>
    </source>
</evidence>
<dbReference type="OrthoDB" id="630434at2"/>
<organism evidence="9 10">
    <name type="scientific">Flavobacterium degerlachei</name>
    <dbReference type="NCBI Taxonomy" id="229203"/>
    <lineage>
        <taxon>Bacteria</taxon>
        <taxon>Pseudomonadati</taxon>
        <taxon>Bacteroidota</taxon>
        <taxon>Flavobacteriia</taxon>
        <taxon>Flavobacteriales</taxon>
        <taxon>Flavobacteriaceae</taxon>
        <taxon>Flavobacterium</taxon>
    </lineage>
</organism>
<keyword evidence="4" id="KW-0472">Membrane</keyword>
<gene>
    <name evidence="9" type="ORF">SAMN05444338_106211</name>
</gene>
<proteinExistence type="inferred from homology"/>
<feature type="chain" id="PRO_5011713642" evidence="6">
    <location>
        <begin position="21"/>
        <end position="470"/>
    </location>
</feature>
<dbReference type="Gene3D" id="2.20.20.130">
    <property type="match status" value="1"/>
</dbReference>
<evidence type="ECO:0000256" key="2">
    <source>
        <dbReference type="ARBA" id="ARBA00006275"/>
    </source>
</evidence>
<keyword evidence="3 6" id="KW-0732">Signal</keyword>
<feature type="domain" description="SusD-like N-terminal" evidence="8">
    <location>
        <begin position="24"/>
        <end position="233"/>
    </location>
</feature>
<dbReference type="Pfam" id="PF07980">
    <property type="entry name" value="SusD_RagB"/>
    <property type="match status" value="1"/>
</dbReference>
<dbReference type="PROSITE" id="PS51257">
    <property type="entry name" value="PROKAR_LIPOPROTEIN"/>
    <property type="match status" value="1"/>
</dbReference>
<keyword evidence="5" id="KW-0998">Cell outer membrane</keyword>
<dbReference type="InterPro" id="IPR033985">
    <property type="entry name" value="SusD-like_N"/>
</dbReference>
<dbReference type="Gene3D" id="1.25.40.900">
    <property type="match status" value="1"/>
</dbReference>
<dbReference type="Proteomes" id="UP000198569">
    <property type="component" value="Unassembled WGS sequence"/>
</dbReference>
<feature type="signal peptide" evidence="6">
    <location>
        <begin position="1"/>
        <end position="20"/>
    </location>
</feature>
<feature type="domain" description="RagB/SusD" evidence="7">
    <location>
        <begin position="342"/>
        <end position="470"/>
    </location>
</feature>
<comment type="subcellular location">
    <subcellularLocation>
        <location evidence="1">Cell outer membrane</location>
    </subcellularLocation>
</comment>
<evidence type="ECO:0000259" key="8">
    <source>
        <dbReference type="Pfam" id="PF14322"/>
    </source>
</evidence>
<evidence type="ECO:0000256" key="5">
    <source>
        <dbReference type="ARBA" id="ARBA00023237"/>
    </source>
</evidence>
<dbReference type="EMBL" id="FNMV01000006">
    <property type="protein sequence ID" value="SDX04973.1"/>
    <property type="molecule type" value="Genomic_DNA"/>
</dbReference>
<dbReference type="InterPro" id="IPR012944">
    <property type="entry name" value="SusD_RagB_dom"/>
</dbReference>
<dbReference type="STRING" id="229203.SAMN05444338_106211"/>
<dbReference type="GO" id="GO:0009279">
    <property type="term" value="C:cell outer membrane"/>
    <property type="evidence" value="ECO:0007669"/>
    <property type="project" value="UniProtKB-SubCell"/>
</dbReference>
<dbReference type="Pfam" id="PF14322">
    <property type="entry name" value="SusD-like_3"/>
    <property type="match status" value="1"/>
</dbReference>
<evidence type="ECO:0000256" key="6">
    <source>
        <dbReference type="SAM" id="SignalP"/>
    </source>
</evidence>
<evidence type="ECO:0000256" key="4">
    <source>
        <dbReference type="ARBA" id="ARBA00023136"/>
    </source>
</evidence>
<sequence length="470" mass="51828">MILKYKYIAILAVTMLTASCSESFLDINPEQSVAAESAVVDIVTLQTALNGAYSKLQSNDYYGRTMYIIPELMADNLYLSSRNTGRYLEYETFVVSERNGEAEGLWEKGYQVIVNATRAIEGGKTLQGTTAAQQNSINQLIGEAYTLRALAHFDLVRMFAQPYNFTADASHIGVPVITEVNIVQTSPKRNTVKEVYTQITNDLTTALGLMQTQKGKGSFSIGAAKGLLARVALYQDDKINAIKYSSEVIATGGYSLIANKDYATLWSTELNNETLFEVVNTIADNEGSNSLGHFFNVTGYADALVPTELYGLYDAQDARRTAITTGAKPSAEKVALFVNKFPKGTLSDDNIKILRLAEQYLIRAEAYAKEGENTLAQNDLNVILKRANPAAANATETGAALLNRILEERRKELAFEGHRLFDLNRNKKDVKIIQSEKSITVSYPSDKFILPIPLKELNSNPNIKPQNTGY</sequence>
<reference evidence="10" key="1">
    <citation type="submission" date="2016-10" db="EMBL/GenBank/DDBJ databases">
        <authorList>
            <person name="Varghese N."/>
            <person name="Submissions S."/>
        </authorList>
    </citation>
    <scope>NUCLEOTIDE SEQUENCE [LARGE SCALE GENOMIC DNA]</scope>
    <source>
        <strain evidence="10">DSM 15718</strain>
    </source>
</reference>